<evidence type="ECO:0000313" key="3">
    <source>
        <dbReference type="EMBL" id="AXH11956.1"/>
    </source>
</evidence>
<keyword evidence="2" id="KW-0472">Membrane</keyword>
<keyword evidence="6" id="KW-1185">Reference proteome</keyword>
<accession>A0AAX2AAC1</accession>
<keyword evidence="2" id="KW-1133">Transmembrane helix</keyword>
<name>A0AAX2AAC1_9BACT</name>
<dbReference type="AlphaFoldDB" id="A0AAX2AAC1"/>
<evidence type="ECO:0000313" key="6">
    <source>
        <dbReference type="Proteomes" id="UP000289193"/>
    </source>
</evidence>
<feature type="coiled-coil region" evidence="1">
    <location>
        <begin position="27"/>
        <end position="72"/>
    </location>
</feature>
<dbReference type="Proteomes" id="UP000289193">
    <property type="component" value="Unassembled WGS sequence"/>
</dbReference>
<reference evidence="3 5" key="2">
    <citation type="submission" date="2018-07" db="EMBL/GenBank/DDBJ databases">
        <title>Complete genome of the Arcobacter bivalviorum type strain LMG 26154.</title>
        <authorList>
            <person name="Miller W.G."/>
            <person name="Yee E."/>
            <person name="Bono J.L."/>
        </authorList>
    </citation>
    <scope>NUCLEOTIDE SEQUENCE [LARGE SCALE GENOMIC DNA]</scope>
    <source>
        <strain evidence="3 5">LMG 26154</strain>
    </source>
</reference>
<sequence length="278" mass="32721">MDMILGILGGGLIGLLITHFYYKKAQKDSYKENEKTLAKQKKDSEEKVKRIKENNEINLKIIKEEFKVLNEQVKKIDTSKLPEKEKTEIITIRSEISKWAKDLSSDISKTETKLKMKLNERLQEEYKNSNIIREYVIYCLDLINDIILSFNNSNNKCYWNKPVLDANLFNTNTEVEIFYNEEVFVSLNLKSSNISTNSFLITLYIFDKDDLYKLNSAHLNFLFIVNSNNDIKVSIISDKLKVIDNEYDIAIENYQDIFNKKLKEFFEYVLVRVNNKID</sequence>
<evidence type="ECO:0000313" key="5">
    <source>
        <dbReference type="Proteomes" id="UP000253850"/>
    </source>
</evidence>
<dbReference type="RefSeq" id="WP_114838809.1">
    <property type="nucleotide sequence ID" value="NZ_CP031217.1"/>
</dbReference>
<dbReference type="Proteomes" id="UP000253850">
    <property type="component" value="Chromosome"/>
</dbReference>
<dbReference type="EMBL" id="CP031217">
    <property type="protein sequence ID" value="AXH11956.1"/>
    <property type="molecule type" value="Genomic_DNA"/>
</dbReference>
<reference evidence="4 6" key="1">
    <citation type="submission" date="2017-10" db="EMBL/GenBank/DDBJ databases">
        <title>Genomics of the genus Arcobacter.</title>
        <authorList>
            <person name="Perez-Cataluna A."/>
            <person name="Figueras M.J."/>
        </authorList>
    </citation>
    <scope>NUCLEOTIDE SEQUENCE [LARGE SCALE GENOMIC DNA]</scope>
    <source>
        <strain evidence="4 6">CECT 7835</strain>
    </source>
</reference>
<evidence type="ECO:0000256" key="1">
    <source>
        <dbReference type="SAM" id="Coils"/>
    </source>
</evidence>
<keyword evidence="1" id="KW-0175">Coiled coil</keyword>
<feature type="transmembrane region" description="Helical" evidence="2">
    <location>
        <begin position="6"/>
        <end position="22"/>
    </location>
</feature>
<dbReference type="EMBL" id="PDKM01000001">
    <property type="protein sequence ID" value="RXK11073.1"/>
    <property type="molecule type" value="Genomic_DNA"/>
</dbReference>
<gene>
    <name evidence="3" type="ORF">ABIV_0949</name>
    <name evidence="4" type="ORF">CRV05_01520</name>
</gene>
<evidence type="ECO:0000256" key="2">
    <source>
        <dbReference type="SAM" id="Phobius"/>
    </source>
</evidence>
<organism evidence="4 6">
    <name type="scientific">Halarcobacter bivalviorum</name>
    <dbReference type="NCBI Taxonomy" id="663364"/>
    <lineage>
        <taxon>Bacteria</taxon>
        <taxon>Pseudomonadati</taxon>
        <taxon>Campylobacterota</taxon>
        <taxon>Epsilonproteobacteria</taxon>
        <taxon>Campylobacterales</taxon>
        <taxon>Arcobacteraceae</taxon>
        <taxon>Halarcobacter</taxon>
    </lineage>
</organism>
<dbReference type="KEGG" id="hbv:ABIV_0949"/>
<evidence type="ECO:0000313" key="4">
    <source>
        <dbReference type="EMBL" id="RXK11073.1"/>
    </source>
</evidence>
<protein>
    <submittedName>
        <fullName evidence="4">Uncharacterized protein</fullName>
    </submittedName>
</protein>
<proteinExistence type="predicted"/>
<keyword evidence="2" id="KW-0812">Transmembrane</keyword>